<dbReference type="PANTHER" id="PTHR44259">
    <property type="entry name" value="OS07G0183000 PROTEIN-RELATED"/>
    <property type="match status" value="1"/>
</dbReference>
<keyword evidence="3" id="KW-1185">Reference proteome</keyword>
<comment type="caution">
    <text evidence="2">The sequence shown here is derived from an EMBL/GenBank/DDBJ whole genome shotgun (WGS) entry which is preliminary data.</text>
</comment>
<accession>A0A8T2XIX9</accession>
<protein>
    <recommendedName>
        <fullName evidence="1">KIB1-4 beta-propeller domain-containing protein</fullName>
    </recommendedName>
</protein>
<gene>
    <name evidence="2" type="ORF">H0E87_021788</name>
</gene>
<dbReference type="InterPro" id="IPR050942">
    <property type="entry name" value="F-box_BR-signaling"/>
</dbReference>
<dbReference type="Proteomes" id="UP000807159">
    <property type="component" value="Chromosome 12"/>
</dbReference>
<sequence length="168" mass="19178">MHVQGRGLPLSDVIYYKCVIYAVGNRSQVVSLDTSAPNPKLKMGTLQMSTKDDEFQDVTLKFEVFKQQSSTKIVEIKSLEGDDAIYLCDNYSMSVSALDFPGCLPNLIYFTDDYNLLWRCEPFRPRDIGVFNMEDGSIRSHYTPNIAHKDLPPPCQHQTFSTYNLFVM</sequence>
<dbReference type="Pfam" id="PF03478">
    <property type="entry name" value="Beta-prop_KIB1-4"/>
    <property type="match status" value="1"/>
</dbReference>
<evidence type="ECO:0000313" key="3">
    <source>
        <dbReference type="Proteomes" id="UP000807159"/>
    </source>
</evidence>
<dbReference type="EMBL" id="JACEGQ020000012">
    <property type="protein sequence ID" value="KAH8492353.1"/>
    <property type="molecule type" value="Genomic_DNA"/>
</dbReference>
<organism evidence="2 3">
    <name type="scientific">Populus deltoides</name>
    <name type="common">Eastern poplar</name>
    <name type="synonym">Eastern cottonwood</name>
    <dbReference type="NCBI Taxonomy" id="3696"/>
    <lineage>
        <taxon>Eukaryota</taxon>
        <taxon>Viridiplantae</taxon>
        <taxon>Streptophyta</taxon>
        <taxon>Embryophyta</taxon>
        <taxon>Tracheophyta</taxon>
        <taxon>Spermatophyta</taxon>
        <taxon>Magnoliopsida</taxon>
        <taxon>eudicotyledons</taxon>
        <taxon>Gunneridae</taxon>
        <taxon>Pentapetalae</taxon>
        <taxon>rosids</taxon>
        <taxon>fabids</taxon>
        <taxon>Malpighiales</taxon>
        <taxon>Salicaceae</taxon>
        <taxon>Saliceae</taxon>
        <taxon>Populus</taxon>
    </lineage>
</organism>
<evidence type="ECO:0000259" key="1">
    <source>
        <dbReference type="Pfam" id="PF03478"/>
    </source>
</evidence>
<dbReference type="InterPro" id="IPR005174">
    <property type="entry name" value="KIB1-4_b-propeller"/>
</dbReference>
<reference evidence="2" key="1">
    <citation type="journal article" date="2021" name="J. Hered.">
        <title>Genome Assembly of Salicaceae Populus deltoides (Eastern Cottonwood) I-69 Based on Nanopore Sequencing and Hi-C Technologies.</title>
        <authorList>
            <person name="Bai S."/>
            <person name="Wu H."/>
            <person name="Zhang J."/>
            <person name="Pan Z."/>
            <person name="Zhao W."/>
            <person name="Li Z."/>
            <person name="Tong C."/>
        </authorList>
    </citation>
    <scope>NUCLEOTIDE SEQUENCE</scope>
    <source>
        <tissue evidence="2">Leaf</tissue>
    </source>
</reference>
<feature type="domain" description="KIB1-4 beta-propeller" evidence="1">
    <location>
        <begin position="10"/>
        <end position="132"/>
    </location>
</feature>
<dbReference type="AlphaFoldDB" id="A0A8T2XIX9"/>
<evidence type="ECO:0000313" key="2">
    <source>
        <dbReference type="EMBL" id="KAH8492353.1"/>
    </source>
</evidence>
<proteinExistence type="predicted"/>
<dbReference type="PANTHER" id="PTHR44259:SF93">
    <property type="entry name" value="PROTEIN, PUTATIVE (DUF295)-RELATED"/>
    <property type="match status" value="1"/>
</dbReference>
<name>A0A8T2XIX9_POPDE</name>